<evidence type="ECO:0000313" key="2">
    <source>
        <dbReference type="Proteomes" id="UP001060215"/>
    </source>
</evidence>
<reference evidence="1 2" key="1">
    <citation type="journal article" date="2022" name="Plant J.">
        <title>Chromosome-level genome of Camellia lanceoleosa provides a valuable resource for understanding genome evolution and self-incompatibility.</title>
        <authorList>
            <person name="Gong W."/>
            <person name="Xiao S."/>
            <person name="Wang L."/>
            <person name="Liao Z."/>
            <person name="Chang Y."/>
            <person name="Mo W."/>
            <person name="Hu G."/>
            <person name="Li W."/>
            <person name="Zhao G."/>
            <person name="Zhu H."/>
            <person name="Hu X."/>
            <person name="Ji K."/>
            <person name="Xiang X."/>
            <person name="Song Q."/>
            <person name="Yuan D."/>
            <person name="Jin S."/>
            <person name="Zhang L."/>
        </authorList>
    </citation>
    <scope>NUCLEOTIDE SEQUENCE [LARGE SCALE GENOMIC DNA]</scope>
    <source>
        <strain evidence="1">SQ_2022a</strain>
    </source>
</reference>
<organism evidence="1 2">
    <name type="scientific">Camellia lanceoleosa</name>
    <dbReference type="NCBI Taxonomy" id="1840588"/>
    <lineage>
        <taxon>Eukaryota</taxon>
        <taxon>Viridiplantae</taxon>
        <taxon>Streptophyta</taxon>
        <taxon>Embryophyta</taxon>
        <taxon>Tracheophyta</taxon>
        <taxon>Spermatophyta</taxon>
        <taxon>Magnoliopsida</taxon>
        <taxon>eudicotyledons</taxon>
        <taxon>Gunneridae</taxon>
        <taxon>Pentapetalae</taxon>
        <taxon>asterids</taxon>
        <taxon>Ericales</taxon>
        <taxon>Theaceae</taxon>
        <taxon>Camellia</taxon>
    </lineage>
</organism>
<evidence type="ECO:0000313" key="1">
    <source>
        <dbReference type="EMBL" id="KAI7990684.1"/>
    </source>
</evidence>
<comment type="caution">
    <text evidence="1">The sequence shown here is derived from an EMBL/GenBank/DDBJ whole genome shotgun (WGS) entry which is preliminary data.</text>
</comment>
<keyword evidence="2" id="KW-1185">Reference proteome</keyword>
<gene>
    <name evidence="1" type="ORF">LOK49_LG12G02082</name>
</gene>
<dbReference type="EMBL" id="CM045770">
    <property type="protein sequence ID" value="KAI7990684.1"/>
    <property type="molecule type" value="Genomic_DNA"/>
</dbReference>
<proteinExistence type="predicted"/>
<dbReference type="Proteomes" id="UP001060215">
    <property type="component" value="Chromosome 13"/>
</dbReference>
<accession>A0ACC0FPQ5</accession>
<sequence>MLLKAFTVSQIEGSTNARLGMLFNANPGASFPSLLFVKAFEVAVSSYSHKAKVLDFLDQLCAFYEQEYVHASSVVAESNEAFIDKVCDLADANALSSKMLRI</sequence>
<name>A0ACC0FPQ5_9ERIC</name>
<protein>
    <submittedName>
        <fullName evidence="1">UDP-glucose:glycoprotein glucosyltransferase</fullName>
    </submittedName>
</protein>